<evidence type="ECO:0000313" key="2">
    <source>
        <dbReference type="Proteomes" id="UP001208567"/>
    </source>
</evidence>
<comment type="caution">
    <text evidence="1">The sequence shown here is derived from an EMBL/GenBank/DDBJ whole genome shotgun (WGS) entry which is preliminary data.</text>
</comment>
<dbReference type="EMBL" id="BRXR01000001">
    <property type="protein sequence ID" value="GLC30257.1"/>
    <property type="molecule type" value="Genomic_DNA"/>
</dbReference>
<reference evidence="1 2" key="1">
    <citation type="journal article" date="2024" name="Int. J. Syst. Evol. Microbiol.">
        <title>Clostridium omnivorum sp. nov., isolated from anoxic soil under the treatment of reductive soil disinfestation.</title>
        <authorList>
            <person name="Ueki A."/>
            <person name="Tonouchi A."/>
            <person name="Kaku N."/>
            <person name="Honma S."/>
            <person name="Ueki K."/>
        </authorList>
    </citation>
    <scope>NUCLEOTIDE SEQUENCE [LARGE SCALE GENOMIC DNA]</scope>
    <source>
        <strain evidence="1 2">E14</strain>
    </source>
</reference>
<dbReference type="Pfam" id="PF10978">
    <property type="entry name" value="DUF2785"/>
    <property type="match status" value="1"/>
</dbReference>
<dbReference type="RefSeq" id="WP_264849523.1">
    <property type="nucleotide sequence ID" value="NZ_BRXR01000001.1"/>
</dbReference>
<dbReference type="InterPro" id="IPR021247">
    <property type="entry name" value="DUF2785"/>
</dbReference>
<protein>
    <submittedName>
        <fullName evidence="1">Membrane protein</fullName>
    </submittedName>
</protein>
<dbReference type="Proteomes" id="UP001208567">
    <property type="component" value="Unassembled WGS sequence"/>
</dbReference>
<accession>A0ABQ5N4W9</accession>
<organism evidence="1 2">
    <name type="scientific">Clostridium omnivorum</name>
    <dbReference type="NCBI Taxonomy" id="1604902"/>
    <lineage>
        <taxon>Bacteria</taxon>
        <taxon>Bacillati</taxon>
        <taxon>Bacillota</taxon>
        <taxon>Clostridia</taxon>
        <taxon>Eubacteriales</taxon>
        <taxon>Clostridiaceae</taxon>
        <taxon>Clostridium</taxon>
    </lineage>
</organism>
<keyword evidence="2" id="KW-1185">Reference proteome</keyword>
<proteinExistence type="predicted"/>
<sequence length="274" mass="32610">MGEKSILKEKLIKIKANNYLLENKDHYFKVALQMTDNLGSLDSEFRDDLIYTTFYHFIIEDRFTVEQLKCLLNICLDKTHLFYKLQDEDEDAIFTRTFSVLIVALILYKHREIGILSEKELYEVKDKLMQYMLTERDVRGYVDIKGWAHSAAHTADALDELIQCSCFNTEDLMDVLNSIKAKVCIDYYVYVDEEDERMVTAVESAINRKMLSNSQIIHWLQGFKIEKPNDKKKREYWRLRVNMKTFLRSLYFRILEKEDLDYAVNEVKMLLNEL</sequence>
<evidence type="ECO:0000313" key="1">
    <source>
        <dbReference type="EMBL" id="GLC30257.1"/>
    </source>
</evidence>
<name>A0ABQ5N4W9_9CLOT</name>
<gene>
    <name evidence="1" type="ORF">bsdE14_16670</name>
</gene>